<dbReference type="AlphaFoldDB" id="A0A1I6JT36"/>
<dbReference type="OrthoDB" id="9814755at2"/>
<feature type="binding site" evidence="7 8">
    <location>
        <position position="109"/>
    </location>
    <ligand>
        <name>S-adenosyl-L-methionine</name>
        <dbReference type="ChEBI" id="CHEBI:59789"/>
    </ligand>
</feature>
<dbReference type="FunFam" id="1.10.8.100:FF:000001">
    <property type="entry name" value="Ribosomal RNA small subunit methyltransferase A"/>
    <property type="match status" value="1"/>
</dbReference>
<dbReference type="InterPro" id="IPR011530">
    <property type="entry name" value="rRNA_adenine_dimethylase"/>
</dbReference>
<evidence type="ECO:0000313" key="10">
    <source>
        <dbReference type="EMBL" id="SFR82068.1"/>
    </source>
</evidence>
<keyword evidence="1 7" id="KW-0963">Cytoplasm</keyword>
<dbReference type="PROSITE" id="PS51689">
    <property type="entry name" value="SAM_RNA_A_N6_MT"/>
    <property type="match status" value="1"/>
</dbReference>
<dbReference type="InterPro" id="IPR020598">
    <property type="entry name" value="rRNA_Ade_methylase_Trfase_N"/>
</dbReference>
<keyword evidence="2 7" id="KW-0698">rRNA processing</keyword>
<evidence type="ECO:0000259" key="9">
    <source>
        <dbReference type="SMART" id="SM00650"/>
    </source>
</evidence>
<evidence type="ECO:0000313" key="11">
    <source>
        <dbReference type="Proteomes" id="UP000198644"/>
    </source>
</evidence>
<dbReference type="Proteomes" id="UP000198644">
    <property type="component" value="Unassembled WGS sequence"/>
</dbReference>
<feature type="binding site" evidence="7 8">
    <location>
        <position position="89"/>
    </location>
    <ligand>
        <name>S-adenosyl-L-methionine</name>
        <dbReference type="ChEBI" id="CHEBI:59789"/>
    </ligand>
</feature>
<gene>
    <name evidence="7" type="primary">rsmA</name>
    <name evidence="7" type="synonym">ksgA</name>
    <name evidence="10" type="ORF">SAMN05216203_3254</name>
</gene>
<dbReference type="GO" id="GO:0005829">
    <property type="term" value="C:cytosol"/>
    <property type="evidence" value="ECO:0007669"/>
    <property type="project" value="TreeGrafter"/>
</dbReference>
<organism evidence="10 11">
    <name type="scientific">Marinobacter daqiaonensis</name>
    <dbReference type="NCBI Taxonomy" id="650891"/>
    <lineage>
        <taxon>Bacteria</taxon>
        <taxon>Pseudomonadati</taxon>
        <taxon>Pseudomonadota</taxon>
        <taxon>Gammaproteobacteria</taxon>
        <taxon>Pseudomonadales</taxon>
        <taxon>Marinobacteraceae</taxon>
        <taxon>Marinobacter</taxon>
    </lineage>
</organism>
<sequence length="276" mass="30996">MSRHPGHQARKRFGQNFLHDPGVIERIVRSINPKPDDTMVEIGPGLGALTEELLAVNPRLQVVELDRDLIPVLRTKFFNYPELRIHEADALKFDFSQLASERALRIVGNLPYNISTPLIFHLLEQSGVVEDMHFMLQKEVVQRLAATAGDNNYGRLGIMAQYFCKVQPLFEVGPGAFKPAPKVDSAIVRLVPHKVLLHPARDLSTLQRVVRTAFNARRKTLRKSLGSLISVDALRSLGINDNLRPENLTLADYVTIADYLVDHPPETYSGNEADHD</sequence>
<evidence type="ECO:0000256" key="5">
    <source>
        <dbReference type="ARBA" id="ARBA00022691"/>
    </source>
</evidence>
<name>A0A1I6JT36_9GAMM</name>
<dbReference type="PANTHER" id="PTHR11727">
    <property type="entry name" value="DIMETHYLADENOSINE TRANSFERASE"/>
    <property type="match status" value="1"/>
</dbReference>
<dbReference type="Pfam" id="PF00398">
    <property type="entry name" value="RrnaAD"/>
    <property type="match status" value="1"/>
</dbReference>
<dbReference type="EMBL" id="FOYW01000003">
    <property type="protein sequence ID" value="SFR82068.1"/>
    <property type="molecule type" value="Genomic_DNA"/>
</dbReference>
<keyword evidence="4 7" id="KW-0808">Transferase</keyword>
<dbReference type="InterPro" id="IPR023165">
    <property type="entry name" value="rRNA_Ade_diMease-like_C"/>
</dbReference>
<dbReference type="SMART" id="SM00650">
    <property type="entry name" value="rADc"/>
    <property type="match status" value="1"/>
</dbReference>
<evidence type="ECO:0000256" key="4">
    <source>
        <dbReference type="ARBA" id="ARBA00022679"/>
    </source>
</evidence>
<keyword evidence="6 7" id="KW-0694">RNA-binding</keyword>
<comment type="subcellular location">
    <subcellularLocation>
        <location evidence="7">Cytoplasm</location>
    </subcellularLocation>
</comment>
<feature type="binding site" evidence="7 8">
    <location>
        <position position="18"/>
    </location>
    <ligand>
        <name>S-adenosyl-L-methionine</name>
        <dbReference type="ChEBI" id="CHEBI:59789"/>
    </ligand>
</feature>
<keyword evidence="11" id="KW-1185">Reference proteome</keyword>
<dbReference type="InterPro" id="IPR001737">
    <property type="entry name" value="KsgA/Erm"/>
</dbReference>
<dbReference type="HAMAP" id="MF_00607">
    <property type="entry name" value="16SrRNA_methyltr_A"/>
    <property type="match status" value="1"/>
</dbReference>
<dbReference type="PANTHER" id="PTHR11727:SF7">
    <property type="entry name" value="DIMETHYLADENOSINE TRANSFERASE-RELATED"/>
    <property type="match status" value="1"/>
</dbReference>
<dbReference type="RefSeq" id="WP_092015607.1">
    <property type="nucleotide sequence ID" value="NZ_FOYW01000003.1"/>
</dbReference>
<accession>A0A1I6JT36</accession>
<dbReference type="SUPFAM" id="SSF53335">
    <property type="entry name" value="S-adenosyl-L-methionine-dependent methyltransferases"/>
    <property type="match status" value="1"/>
</dbReference>
<dbReference type="NCBIfam" id="TIGR00755">
    <property type="entry name" value="ksgA"/>
    <property type="match status" value="1"/>
</dbReference>
<comment type="function">
    <text evidence="7">Specifically dimethylates two adjacent adenosines (A1518 and A1519) in the loop of a conserved hairpin near the 3'-end of 16S rRNA in the 30S particle. May play a critical role in biogenesis of 30S subunits.</text>
</comment>
<comment type="similarity">
    <text evidence="7">Belongs to the class I-like SAM-binding methyltransferase superfamily. rRNA adenine N(6)-methyltransferase family. RsmA subfamily.</text>
</comment>
<dbReference type="InterPro" id="IPR029063">
    <property type="entry name" value="SAM-dependent_MTases_sf"/>
</dbReference>
<reference evidence="10 11" key="1">
    <citation type="submission" date="2016-10" db="EMBL/GenBank/DDBJ databases">
        <authorList>
            <person name="de Groot N.N."/>
        </authorList>
    </citation>
    <scope>NUCLEOTIDE SEQUENCE [LARGE SCALE GENOMIC DNA]</scope>
    <source>
        <strain evidence="10 11">CGMCC 1.9167</strain>
    </source>
</reference>
<keyword evidence="5 7" id="KW-0949">S-adenosyl-L-methionine</keyword>
<dbReference type="Gene3D" id="3.40.50.150">
    <property type="entry name" value="Vaccinia Virus protein VP39"/>
    <property type="match status" value="1"/>
</dbReference>
<evidence type="ECO:0000256" key="1">
    <source>
        <dbReference type="ARBA" id="ARBA00022490"/>
    </source>
</evidence>
<protein>
    <recommendedName>
        <fullName evidence="7">Ribosomal RNA small subunit methyltransferase A</fullName>
        <ecNumber evidence="7">2.1.1.182</ecNumber>
    </recommendedName>
    <alternativeName>
        <fullName evidence="7">16S rRNA (adenine(1518)-N(6)/adenine(1519)-N(6))-dimethyltransferase</fullName>
    </alternativeName>
    <alternativeName>
        <fullName evidence="7">16S rRNA dimethyladenosine transferase</fullName>
    </alternativeName>
    <alternativeName>
        <fullName evidence="7">16S rRNA dimethylase</fullName>
    </alternativeName>
    <alternativeName>
        <fullName evidence="7">S-adenosylmethionine-6-N', N'-adenosyl(rRNA) dimethyltransferase</fullName>
    </alternativeName>
</protein>
<feature type="binding site" evidence="7 8">
    <location>
        <position position="43"/>
    </location>
    <ligand>
        <name>S-adenosyl-L-methionine</name>
        <dbReference type="ChEBI" id="CHEBI:59789"/>
    </ligand>
</feature>
<feature type="binding site" evidence="7 8">
    <location>
        <position position="64"/>
    </location>
    <ligand>
        <name>S-adenosyl-L-methionine</name>
        <dbReference type="ChEBI" id="CHEBI:59789"/>
    </ligand>
</feature>
<proteinExistence type="inferred from homology"/>
<feature type="domain" description="Ribosomal RNA adenine methylase transferase N-terminal" evidence="9">
    <location>
        <begin position="23"/>
        <end position="194"/>
    </location>
</feature>
<evidence type="ECO:0000256" key="7">
    <source>
        <dbReference type="HAMAP-Rule" id="MF_00607"/>
    </source>
</evidence>
<evidence type="ECO:0000256" key="8">
    <source>
        <dbReference type="PROSITE-ProRule" id="PRU01026"/>
    </source>
</evidence>
<evidence type="ECO:0000256" key="3">
    <source>
        <dbReference type="ARBA" id="ARBA00022603"/>
    </source>
</evidence>
<dbReference type="PROSITE" id="PS01131">
    <property type="entry name" value="RRNA_A_DIMETH"/>
    <property type="match status" value="1"/>
</dbReference>
<feature type="binding site" evidence="7 8">
    <location>
        <position position="16"/>
    </location>
    <ligand>
        <name>S-adenosyl-L-methionine</name>
        <dbReference type="ChEBI" id="CHEBI:59789"/>
    </ligand>
</feature>
<dbReference type="STRING" id="650891.SAMN05216203_3254"/>
<dbReference type="GO" id="GO:0003723">
    <property type="term" value="F:RNA binding"/>
    <property type="evidence" value="ECO:0007669"/>
    <property type="project" value="UniProtKB-UniRule"/>
</dbReference>
<comment type="catalytic activity">
    <reaction evidence="7">
        <text>adenosine(1518)/adenosine(1519) in 16S rRNA + 4 S-adenosyl-L-methionine = N(6)-dimethyladenosine(1518)/N(6)-dimethyladenosine(1519) in 16S rRNA + 4 S-adenosyl-L-homocysteine + 4 H(+)</text>
        <dbReference type="Rhea" id="RHEA:19609"/>
        <dbReference type="Rhea" id="RHEA-COMP:10232"/>
        <dbReference type="Rhea" id="RHEA-COMP:10233"/>
        <dbReference type="ChEBI" id="CHEBI:15378"/>
        <dbReference type="ChEBI" id="CHEBI:57856"/>
        <dbReference type="ChEBI" id="CHEBI:59789"/>
        <dbReference type="ChEBI" id="CHEBI:74411"/>
        <dbReference type="ChEBI" id="CHEBI:74493"/>
        <dbReference type="EC" id="2.1.1.182"/>
    </reaction>
</comment>
<evidence type="ECO:0000256" key="6">
    <source>
        <dbReference type="ARBA" id="ARBA00022884"/>
    </source>
</evidence>
<evidence type="ECO:0000256" key="2">
    <source>
        <dbReference type="ARBA" id="ARBA00022552"/>
    </source>
</evidence>
<dbReference type="GO" id="GO:0052908">
    <property type="term" value="F:16S rRNA (adenine(1518)-N(6)/adenine(1519)-N(6))-dimethyltransferase activity"/>
    <property type="evidence" value="ECO:0007669"/>
    <property type="project" value="UniProtKB-EC"/>
</dbReference>
<dbReference type="Gene3D" id="1.10.8.100">
    <property type="entry name" value="Ribosomal RNA adenine dimethylase-like, domain 2"/>
    <property type="match status" value="1"/>
</dbReference>
<dbReference type="EC" id="2.1.1.182" evidence="7"/>
<dbReference type="InterPro" id="IPR020596">
    <property type="entry name" value="rRNA_Ade_Mease_Trfase_CS"/>
</dbReference>
<keyword evidence="3 7" id="KW-0489">Methyltransferase</keyword>